<feature type="compositionally biased region" description="Polar residues" evidence="1">
    <location>
        <begin position="376"/>
        <end position="391"/>
    </location>
</feature>
<keyword evidence="3" id="KW-1185">Reference proteome</keyword>
<organism evidence="2 3">
    <name type="scientific">Porphyridium purpureum</name>
    <name type="common">Red alga</name>
    <name type="synonym">Porphyridium cruentum</name>
    <dbReference type="NCBI Taxonomy" id="35688"/>
    <lineage>
        <taxon>Eukaryota</taxon>
        <taxon>Rhodophyta</taxon>
        <taxon>Bangiophyceae</taxon>
        <taxon>Porphyridiales</taxon>
        <taxon>Porphyridiaceae</taxon>
        <taxon>Porphyridium</taxon>
    </lineage>
</organism>
<comment type="caution">
    <text evidence="2">The sequence shown here is derived from an EMBL/GenBank/DDBJ whole genome shotgun (WGS) entry which is preliminary data.</text>
</comment>
<name>A0A5J4Z0I2_PORPP</name>
<sequence length="423" mass="47494">MEEDRSKVPATTKLGGAYSKTKQRVLNKMGRRTTLTRNHRVDYISRKVDELRGNKKKVTALASSLRSHIDKTVDRAMELNALMLDVWKEELGAREWDEGARAYVRTMGSDDQQTLSKLEEAYDSFQQGIKTACDSFYRSLLDTESQPLTFCSAEEEICVSNIKKIKEKYKVARTEYSDAMINLEMEQSTGNEPRQKTVQRAEDKQRIYEEQGEKFAEEALKFETMYRDELAQRVSAHFTAQMHFARAVSSVVKEVHPFTRSLTLDLEVLKAQLRKDAEQDLSDDDMDVDLQQAKKTLPPVDSMGKRSTSSKKEKKEKSSSSKKSKEKKADLTEPDGDHRNASTSSAKASKANPFSDRGDAESMSTSSTAGVPAASNPFQNPFEQTTVNPSSDHAEPVHVWGSQVPAPTQPPPGHTDPFAGFDF</sequence>
<feature type="compositionally biased region" description="Low complexity" evidence="1">
    <location>
        <begin position="341"/>
        <end position="351"/>
    </location>
</feature>
<evidence type="ECO:0008006" key="4">
    <source>
        <dbReference type="Google" id="ProtNLM"/>
    </source>
</evidence>
<evidence type="ECO:0000313" key="2">
    <source>
        <dbReference type="EMBL" id="KAA8496858.1"/>
    </source>
</evidence>
<evidence type="ECO:0000313" key="3">
    <source>
        <dbReference type="Proteomes" id="UP000324585"/>
    </source>
</evidence>
<dbReference type="Proteomes" id="UP000324585">
    <property type="component" value="Unassembled WGS sequence"/>
</dbReference>
<dbReference type="OMA" id="VARTEYS"/>
<evidence type="ECO:0000256" key="1">
    <source>
        <dbReference type="SAM" id="MobiDB-lite"/>
    </source>
</evidence>
<feature type="region of interest" description="Disordered" evidence="1">
    <location>
        <begin position="293"/>
        <end position="423"/>
    </location>
</feature>
<gene>
    <name evidence="2" type="ORF">FVE85_0587</name>
</gene>
<dbReference type="OrthoDB" id="2093at2759"/>
<feature type="compositionally biased region" description="Basic and acidic residues" evidence="1">
    <location>
        <begin position="327"/>
        <end position="340"/>
    </location>
</feature>
<dbReference type="EMBL" id="VRMN01000002">
    <property type="protein sequence ID" value="KAA8496858.1"/>
    <property type="molecule type" value="Genomic_DNA"/>
</dbReference>
<reference evidence="3" key="1">
    <citation type="journal article" date="2019" name="Nat. Commun.">
        <title>Expansion of phycobilisome linker gene families in mesophilic red algae.</title>
        <authorList>
            <person name="Lee J."/>
            <person name="Kim D."/>
            <person name="Bhattacharya D."/>
            <person name="Yoon H.S."/>
        </authorList>
    </citation>
    <scope>NUCLEOTIDE SEQUENCE [LARGE SCALE GENOMIC DNA]</scope>
    <source>
        <strain evidence="3">CCMP 1328</strain>
    </source>
</reference>
<proteinExistence type="predicted"/>
<dbReference type="AlphaFoldDB" id="A0A5J4Z0I2"/>
<accession>A0A5J4Z0I2</accession>
<protein>
    <recommendedName>
        <fullName evidence="4">BAR domain-containing protein</fullName>
    </recommendedName>
</protein>
<feature type="compositionally biased region" description="Basic and acidic residues" evidence="1">
    <location>
        <begin position="310"/>
        <end position="319"/>
    </location>
</feature>